<evidence type="ECO:0000256" key="7">
    <source>
        <dbReference type="SAM" id="MobiDB-lite"/>
    </source>
</evidence>
<dbReference type="PANTHER" id="PTHR32322">
    <property type="entry name" value="INNER MEMBRANE TRANSPORTER"/>
    <property type="match status" value="1"/>
</dbReference>
<feature type="domain" description="EamA" evidence="9">
    <location>
        <begin position="12"/>
        <end position="145"/>
    </location>
</feature>
<feature type="transmembrane region" description="Helical" evidence="8">
    <location>
        <begin position="40"/>
        <end position="60"/>
    </location>
</feature>
<name>A0A4Z0GJT9_9BACL</name>
<dbReference type="GO" id="GO:0005886">
    <property type="term" value="C:plasma membrane"/>
    <property type="evidence" value="ECO:0007669"/>
    <property type="project" value="UniProtKB-SubCell"/>
</dbReference>
<dbReference type="InterPro" id="IPR000620">
    <property type="entry name" value="EamA_dom"/>
</dbReference>
<evidence type="ECO:0000313" key="10">
    <source>
        <dbReference type="EMBL" id="TGA96297.1"/>
    </source>
</evidence>
<feature type="region of interest" description="Disordered" evidence="7">
    <location>
        <begin position="303"/>
        <end position="322"/>
    </location>
</feature>
<dbReference type="InterPro" id="IPR037185">
    <property type="entry name" value="EmrE-like"/>
</dbReference>
<dbReference type="AlphaFoldDB" id="A0A4Z0GJT9"/>
<dbReference type="OrthoDB" id="9805239at2"/>
<feature type="compositionally biased region" description="Polar residues" evidence="7">
    <location>
        <begin position="313"/>
        <end position="322"/>
    </location>
</feature>
<accession>A0A4Z0GJT9</accession>
<dbReference type="Pfam" id="PF00892">
    <property type="entry name" value="EamA"/>
    <property type="match status" value="2"/>
</dbReference>
<proteinExistence type="inferred from homology"/>
<feature type="transmembrane region" description="Helical" evidence="8">
    <location>
        <begin position="279"/>
        <end position="297"/>
    </location>
</feature>
<gene>
    <name evidence="10" type="ORF">E4665_16110</name>
</gene>
<feature type="transmembrane region" description="Helical" evidence="8">
    <location>
        <begin position="160"/>
        <end position="178"/>
    </location>
</feature>
<evidence type="ECO:0000256" key="6">
    <source>
        <dbReference type="ARBA" id="ARBA00023136"/>
    </source>
</evidence>
<feature type="transmembrane region" description="Helical" evidence="8">
    <location>
        <begin position="104"/>
        <end position="122"/>
    </location>
</feature>
<keyword evidence="4 8" id="KW-0812">Transmembrane</keyword>
<evidence type="ECO:0000256" key="1">
    <source>
        <dbReference type="ARBA" id="ARBA00004651"/>
    </source>
</evidence>
<keyword evidence="11" id="KW-1185">Reference proteome</keyword>
<feature type="transmembrane region" description="Helical" evidence="8">
    <location>
        <begin position="190"/>
        <end position="209"/>
    </location>
</feature>
<dbReference type="InterPro" id="IPR050638">
    <property type="entry name" value="AA-Vitamin_Transporters"/>
</dbReference>
<feature type="transmembrane region" description="Helical" evidence="8">
    <location>
        <begin position="12"/>
        <end position="34"/>
    </location>
</feature>
<feature type="transmembrane region" description="Helical" evidence="8">
    <location>
        <begin position="254"/>
        <end position="273"/>
    </location>
</feature>
<feature type="transmembrane region" description="Helical" evidence="8">
    <location>
        <begin position="72"/>
        <end position="92"/>
    </location>
</feature>
<evidence type="ECO:0000256" key="3">
    <source>
        <dbReference type="ARBA" id="ARBA00022475"/>
    </source>
</evidence>
<evidence type="ECO:0000256" key="5">
    <source>
        <dbReference type="ARBA" id="ARBA00022989"/>
    </source>
</evidence>
<evidence type="ECO:0000256" key="4">
    <source>
        <dbReference type="ARBA" id="ARBA00022692"/>
    </source>
</evidence>
<keyword evidence="3" id="KW-1003">Cell membrane</keyword>
<reference evidence="10 11" key="1">
    <citation type="journal article" date="2015" name="Int. J. Syst. Evol. Microbiol.">
        <title>Sporolactobacillus shoreae sp. nov. and Sporolactobacillus spathodeae sp. nov., two spore-forming lactic acid bacteria isolated from tree barks in Thailand.</title>
        <authorList>
            <person name="Thamacharoensuk T."/>
            <person name="Kitahara M."/>
            <person name="Ohkuma M."/>
            <person name="Thongchul N."/>
            <person name="Tanasupawat S."/>
        </authorList>
    </citation>
    <scope>NUCLEOTIDE SEQUENCE [LARGE SCALE GENOMIC DNA]</scope>
    <source>
        <strain evidence="10 11">BK92</strain>
    </source>
</reference>
<keyword evidence="6 8" id="KW-0472">Membrane</keyword>
<feature type="transmembrane region" description="Helical" evidence="8">
    <location>
        <begin position="134"/>
        <end position="154"/>
    </location>
</feature>
<feature type="transmembrane region" description="Helical" evidence="8">
    <location>
        <begin position="221"/>
        <end position="242"/>
    </location>
</feature>
<evidence type="ECO:0000256" key="2">
    <source>
        <dbReference type="ARBA" id="ARBA00007362"/>
    </source>
</evidence>
<evidence type="ECO:0000256" key="8">
    <source>
        <dbReference type="SAM" id="Phobius"/>
    </source>
</evidence>
<evidence type="ECO:0000313" key="11">
    <source>
        <dbReference type="Proteomes" id="UP000298347"/>
    </source>
</evidence>
<organism evidence="10 11">
    <name type="scientific">Sporolactobacillus shoreae</name>
    <dbReference type="NCBI Taxonomy" id="1465501"/>
    <lineage>
        <taxon>Bacteria</taxon>
        <taxon>Bacillati</taxon>
        <taxon>Bacillota</taxon>
        <taxon>Bacilli</taxon>
        <taxon>Bacillales</taxon>
        <taxon>Sporolactobacillaceae</taxon>
        <taxon>Sporolactobacillus</taxon>
    </lineage>
</organism>
<dbReference type="RefSeq" id="WP_135349825.1">
    <property type="nucleotide sequence ID" value="NZ_SRJD01000027.1"/>
</dbReference>
<evidence type="ECO:0000259" key="9">
    <source>
        <dbReference type="Pfam" id="PF00892"/>
    </source>
</evidence>
<comment type="similarity">
    <text evidence="2">Belongs to the EamA transporter family.</text>
</comment>
<comment type="caution">
    <text evidence="10">The sequence shown here is derived from an EMBL/GenBank/DDBJ whole genome shotgun (WGS) entry which is preliminary data.</text>
</comment>
<dbReference type="EMBL" id="SRJD01000027">
    <property type="protein sequence ID" value="TGA96297.1"/>
    <property type="molecule type" value="Genomic_DNA"/>
</dbReference>
<keyword evidence="5 8" id="KW-1133">Transmembrane helix</keyword>
<sequence>MKLNQEQNKGTYYFLLLLVPLFWGGAFGATKHVITELTPMTAATIRFGLASFILLAITLSRSEWKINILNKSSIGIWLMSLTGIFGYNVFFFESMKYTSAINGSLIMATTPVFVTFGAVFFLRESWNMRIGIGLLLSLLGVFLVIVKGSMQTILSLKFNIGDLLLLGALVCWVIYGLIGKIVMKTYSPLLTTTATMLIGSIFLAIGSLFENDWGDVSRVSMQTWTEMAFMVLCSTVIAFFLWNQGVQKIGASKTSMYMNLVPINATWISLLLYDSSITWPQIAGMVLVIMGVIFTTSTRKKMISSPKQRKDSPSQMTEINNK</sequence>
<protein>
    <submittedName>
        <fullName evidence="10">DMT family transporter</fullName>
    </submittedName>
</protein>
<dbReference type="SUPFAM" id="SSF103481">
    <property type="entry name" value="Multidrug resistance efflux transporter EmrE"/>
    <property type="match status" value="2"/>
</dbReference>
<dbReference type="Proteomes" id="UP000298347">
    <property type="component" value="Unassembled WGS sequence"/>
</dbReference>
<comment type="subcellular location">
    <subcellularLocation>
        <location evidence="1">Cell membrane</location>
        <topology evidence="1">Multi-pass membrane protein</topology>
    </subcellularLocation>
</comment>
<feature type="domain" description="EamA" evidence="9">
    <location>
        <begin position="160"/>
        <end position="296"/>
    </location>
</feature>
<dbReference type="PANTHER" id="PTHR32322:SF18">
    <property type="entry name" value="S-ADENOSYLMETHIONINE_S-ADENOSYLHOMOCYSTEINE TRANSPORTER"/>
    <property type="match status" value="1"/>
</dbReference>
<dbReference type="Gene3D" id="1.10.3730.20">
    <property type="match status" value="1"/>
</dbReference>